<dbReference type="RefSeq" id="WP_345883424.1">
    <property type="nucleotide sequence ID" value="NZ_JBDFRB010000003.1"/>
</dbReference>
<accession>A0ABU9X063</accession>
<comment type="caution">
    <text evidence="2">The sequence shown here is derived from an EMBL/GenBank/DDBJ whole genome shotgun (WGS) entry which is preliminary data.</text>
</comment>
<keyword evidence="3" id="KW-1185">Reference proteome</keyword>
<organism evidence="2 3">
    <name type="scientific">Sinomonas halotolerans</name>
    <dbReference type="NCBI Taxonomy" id="1644133"/>
    <lineage>
        <taxon>Bacteria</taxon>
        <taxon>Bacillati</taxon>
        <taxon>Actinomycetota</taxon>
        <taxon>Actinomycetes</taxon>
        <taxon>Micrococcales</taxon>
        <taxon>Micrococcaceae</taxon>
        <taxon>Sinomonas</taxon>
    </lineage>
</organism>
<protein>
    <recommendedName>
        <fullName evidence="4">Di-and tripeptidase</fullName>
    </recommendedName>
</protein>
<gene>
    <name evidence="2" type="ORF">ABCQ75_04720</name>
</gene>
<reference evidence="2 3" key="1">
    <citation type="submission" date="2024-05" db="EMBL/GenBank/DDBJ databases">
        <title>Sinomonas sp. nov., isolated from a waste landfill.</title>
        <authorList>
            <person name="Zhao Y."/>
        </authorList>
    </citation>
    <scope>NUCLEOTIDE SEQUENCE [LARGE SCALE GENOMIC DNA]</scope>
    <source>
        <strain evidence="2 3">CCTCC AB2014300</strain>
    </source>
</reference>
<evidence type="ECO:0000313" key="2">
    <source>
        <dbReference type="EMBL" id="MEN2743840.1"/>
    </source>
</evidence>
<dbReference type="Proteomes" id="UP001422074">
    <property type="component" value="Unassembled WGS sequence"/>
</dbReference>
<proteinExistence type="predicted"/>
<evidence type="ECO:0008006" key="4">
    <source>
        <dbReference type="Google" id="ProtNLM"/>
    </source>
</evidence>
<feature type="region of interest" description="Disordered" evidence="1">
    <location>
        <begin position="255"/>
        <end position="297"/>
    </location>
</feature>
<sequence length="297" mass="31079">MAKKNAALRIAQDTARKAMFDSQGRATPRLHGILLRAVDVQRPLVTANLRRMRRRRPDATPAELAAQLERDYLTAVAGAGAAVGGTAAVPGVGTVAALGLSVAATVGFLEATALYAASVAELHGIHLEDPERARTTVMAIMLGEEGTALLSVLGGHALGRAGDPKGAWGDALNRSLPSSVVKGIQTRVKKRFLAWLVRRQGLAMLGRVVPFGVGAVVGGAGNLAMGRAVIKSTREAFGPVPDLLLGEFHVKPESVDGQGRLSAHAQPADVRPGTAAETPEQAVEREIEERRARLGEA</sequence>
<feature type="compositionally biased region" description="Basic and acidic residues" evidence="1">
    <location>
        <begin position="282"/>
        <end position="297"/>
    </location>
</feature>
<evidence type="ECO:0000256" key="1">
    <source>
        <dbReference type="SAM" id="MobiDB-lite"/>
    </source>
</evidence>
<name>A0ABU9X063_9MICC</name>
<evidence type="ECO:0000313" key="3">
    <source>
        <dbReference type="Proteomes" id="UP001422074"/>
    </source>
</evidence>
<dbReference type="EMBL" id="JBDFRB010000003">
    <property type="protein sequence ID" value="MEN2743840.1"/>
    <property type="molecule type" value="Genomic_DNA"/>
</dbReference>